<keyword evidence="2" id="KW-0540">Nuclease</keyword>
<keyword evidence="2" id="KW-0378">Hydrolase</keyword>
<dbReference type="GO" id="GO:0004527">
    <property type="term" value="F:exonuclease activity"/>
    <property type="evidence" value="ECO:0007669"/>
    <property type="project" value="UniProtKB-KW"/>
</dbReference>
<dbReference type="RefSeq" id="WP_310314808.1">
    <property type="nucleotide sequence ID" value="NZ_JAVDWU010000003.1"/>
</dbReference>
<feature type="coiled-coil region" evidence="1">
    <location>
        <begin position="82"/>
        <end position="148"/>
    </location>
</feature>
<reference evidence="2 3" key="1">
    <citation type="submission" date="2023-07" db="EMBL/GenBank/DDBJ databases">
        <title>Sorghum-associated microbial communities from plants grown in Nebraska, USA.</title>
        <authorList>
            <person name="Schachtman D."/>
        </authorList>
    </citation>
    <scope>NUCLEOTIDE SEQUENCE [LARGE SCALE GENOMIC DNA]</scope>
    <source>
        <strain evidence="2 3">4249</strain>
    </source>
</reference>
<proteinExistence type="predicted"/>
<dbReference type="Gene3D" id="1.10.287.1700">
    <property type="match status" value="1"/>
</dbReference>
<name>A0ABU1WKX7_9BURK</name>
<dbReference type="EMBL" id="JAVDWU010000003">
    <property type="protein sequence ID" value="MDR7149936.1"/>
    <property type="molecule type" value="Genomic_DNA"/>
</dbReference>
<keyword evidence="1" id="KW-0175">Coiled coil</keyword>
<dbReference type="InterPro" id="IPR013392">
    <property type="entry name" value="T3SS_HrpB7"/>
</dbReference>
<protein>
    <submittedName>
        <fullName evidence="2">Exonuclease VII small subunit</fullName>
    </submittedName>
</protein>
<sequence length="175" mass="19571">MNNLQGLRMIVKLKQRRLEQLDDAVNLSRRQLREQLEGLNNLLNDQAHLRTLEDTQRGRLLAMVAAEQGFLPSDLVTLQHLLAEAEQRTVASAKRVRQAEQQVEAAQQSTNAALRAFQRGEQQLQACKERLELTLQSLQAQQDDQQDEEAEDAAVARLLAAQRGAAAAAAASRER</sequence>
<organism evidence="2 3">
    <name type="scientific">Hydrogenophaga palleronii</name>
    <dbReference type="NCBI Taxonomy" id="65655"/>
    <lineage>
        <taxon>Bacteria</taxon>
        <taxon>Pseudomonadati</taxon>
        <taxon>Pseudomonadota</taxon>
        <taxon>Betaproteobacteria</taxon>
        <taxon>Burkholderiales</taxon>
        <taxon>Comamonadaceae</taxon>
        <taxon>Hydrogenophaga</taxon>
    </lineage>
</organism>
<dbReference type="InterPro" id="IPR053716">
    <property type="entry name" value="Flag_assembly_chemotaxis_eff"/>
</dbReference>
<accession>A0ABU1WKX7</accession>
<evidence type="ECO:0000256" key="1">
    <source>
        <dbReference type="SAM" id="Coils"/>
    </source>
</evidence>
<keyword evidence="2" id="KW-0269">Exonuclease</keyword>
<gene>
    <name evidence="2" type="ORF">J2W49_001891</name>
</gene>
<evidence type="ECO:0000313" key="2">
    <source>
        <dbReference type="EMBL" id="MDR7149936.1"/>
    </source>
</evidence>
<evidence type="ECO:0000313" key="3">
    <source>
        <dbReference type="Proteomes" id="UP001265700"/>
    </source>
</evidence>
<dbReference type="Proteomes" id="UP001265700">
    <property type="component" value="Unassembled WGS sequence"/>
</dbReference>
<dbReference type="Pfam" id="PF09486">
    <property type="entry name" value="HrpB7"/>
    <property type="match status" value="1"/>
</dbReference>
<keyword evidence="3" id="KW-1185">Reference proteome</keyword>
<comment type="caution">
    <text evidence="2">The sequence shown here is derived from an EMBL/GenBank/DDBJ whole genome shotgun (WGS) entry which is preliminary data.</text>
</comment>